<keyword evidence="3" id="KW-1185">Reference proteome</keyword>
<feature type="region of interest" description="Disordered" evidence="1">
    <location>
        <begin position="32"/>
        <end position="55"/>
    </location>
</feature>
<accession>A0ABZ2K388</accession>
<dbReference type="RefSeq" id="WP_394843776.1">
    <property type="nucleotide sequence ID" value="NZ_CP089982.1"/>
</dbReference>
<dbReference type="PROSITE" id="PS51257">
    <property type="entry name" value="PROKAR_LIPOPROTEIN"/>
    <property type="match status" value="1"/>
</dbReference>
<organism evidence="2 3">
    <name type="scientific">Pendulispora brunnea</name>
    <dbReference type="NCBI Taxonomy" id="2905690"/>
    <lineage>
        <taxon>Bacteria</taxon>
        <taxon>Pseudomonadati</taxon>
        <taxon>Myxococcota</taxon>
        <taxon>Myxococcia</taxon>
        <taxon>Myxococcales</taxon>
        <taxon>Sorangiineae</taxon>
        <taxon>Pendulisporaceae</taxon>
        <taxon>Pendulispora</taxon>
    </lineage>
</organism>
<dbReference type="EMBL" id="CP089982">
    <property type="protein sequence ID" value="WXA93179.1"/>
    <property type="molecule type" value="Genomic_DNA"/>
</dbReference>
<evidence type="ECO:0000313" key="2">
    <source>
        <dbReference type="EMBL" id="WXA93179.1"/>
    </source>
</evidence>
<evidence type="ECO:0008006" key="4">
    <source>
        <dbReference type="Google" id="ProtNLM"/>
    </source>
</evidence>
<dbReference type="SUPFAM" id="SSF49785">
    <property type="entry name" value="Galactose-binding domain-like"/>
    <property type="match status" value="1"/>
</dbReference>
<dbReference type="InterPro" id="IPR008979">
    <property type="entry name" value="Galactose-bd-like_sf"/>
</dbReference>
<protein>
    <recommendedName>
        <fullName evidence="4">CBM11 domain-containing protein</fullName>
    </recommendedName>
</protein>
<sequence>MRRFLAGFLLVPFAVGCGLVFGISSGEYDPDPFGDGGRPDVVTDSNPPADAPPENCVPGLIDDLEDDNLAIPRCEGRQGVWVGFSVDIPGGAQKFVVEAPGSPVSSKFAAHTSGHGLDGKVGMRFTLNQPPGADRGTYDMSKYKGIKFRAKAGAAVRVYMNLRDKNRDPDGKVCDSKGTCNDLFGEGCDLTTEWKECSIPFSELEPDRDAGSTETVDLAHVYGIDFHVLPKKADFDFWIDDVAFLP</sequence>
<reference evidence="2 3" key="1">
    <citation type="submission" date="2021-12" db="EMBL/GenBank/DDBJ databases">
        <title>Discovery of the Pendulisporaceae a myxobacterial family with distinct sporulation behavior and unique specialized metabolism.</title>
        <authorList>
            <person name="Garcia R."/>
            <person name="Popoff A."/>
            <person name="Bader C.D."/>
            <person name="Loehr J."/>
            <person name="Walesch S."/>
            <person name="Walt C."/>
            <person name="Boldt J."/>
            <person name="Bunk B."/>
            <person name="Haeckl F.J.F.P.J."/>
            <person name="Gunesch A.P."/>
            <person name="Birkelbach J."/>
            <person name="Nuebel U."/>
            <person name="Pietschmann T."/>
            <person name="Bach T."/>
            <person name="Mueller R."/>
        </authorList>
    </citation>
    <scope>NUCLEOTIDE SEQUENCE [LARGE SCALE GENOMIC DNA]</scope>
    <source>
        <strain evidence="2 3">MSr12523</strain>
    </source>
</reference>
<evidence type="ECO:0000313" key="3">
    <source>
        <dbReference type="Proteomes" id="UP001379533"/>
    </source>
</evidence>
<evidence type="ECO:0000256" key="1">
    <source>
        <dbReference type="SAM" id="MobiDB-lite"/>
    </source>
</evidence>
<proteinExistence type="predicted"/>
<dbReference type="Proteomes" id="UP001379533">
    <property type="component" value="Chromosome"/>
</dbReference>
<dbReference type="Gene3D" id="2.60.120.430">
    <property type="entry name" value="Galactose-binding lectin"/>
    <property type="match status" value="1"/>
</dbReference>
<gene>
    <name evidence="2" type="ORF">LZC95_42845</name>
</gene>
<name>A0ABZ2K388_9BACT</name>